<dbReference type="PANTHER" id="PTHR30204:SF98">
    <property type="entry name" value="HTH-TYPE TRANSCRIPTIONAL REGULATOR ADHR"/>
    <property type="match status" value="1"/>
</dbReference>
<dbReference type="InterPro" id="IPR000551">
    <property type="entry name" value="MerR-type_HTH_dom"/>
</dbReference>
<name>A0ABV5LSW0_9ACTN</name>
<dbReference type="Gene3D" id="1.10.1660.10">
    <property type="match status" value="1"/>
</dbReference>
<organism evidence="3 4">
    <name type="scientific">Kineococcus gynurae</name>
    <dbReference type="NCBI Taxonomy" id="452979"/>
    <lineage>
        <taxon>Bacteria</taxon>
        <taxon>Bacillati</taxon>
        <taxon>Actinomycetota</taxon>
        <taxon>Actinomycetes</taxon>
        <taxon>Kineosporiales</taxon>
        <taxon>Kineosporiaceae</taxon>
        <taxon>Kineococcus</taxon>
    </lineage>
</organism>
<protein>
    <submittedName>
        <fullName evidence="3">MerR family transcriptional regulator</fullName>
    </submittedName>
</protein>
<gene>
    <name evidence="3" type="ORF">ACFFVI_09350</name>
</gene>
<dbReference type="Pfam" id="PF13411">
    <property type="entry name" value="MerR_1"/>
    <property type="match status" value="1"/>
</dbReference>
<dbReference type="SMART" id="SM00422">
    <property type="entry name" value="HTH_MERR"/>
    <property type="match status" value="1"/>
</dbReference>
<evidence type="ECO:0000313" key="4">
    <source>
        <dbReference type="Proteomes" id="UP001589748"/>
    </source>
</evidence>
<evidence type="ECO:0000313" key="3">
    <source>
        <dbReference type="EMBL" id="MFB9377176.1"/>
    </source>
</evidence>
<dbReference type="SUPFAM" id="SSF46955">
    <property type="entry name" value="Putative DNA-binding domain"/>
    <property type="match status" value="1"/>
</dbReference>
<dbReference type="Proteomes" id="UP001589748">
    <property type="component" value="Unassembled WGS sequence"/>
</dbReference>
<dbReference type="PRINTS" id="PR00040">
    <property type="entry name" value="HTHMERR"/>
</dbReference>
<proteinExistence type="predicted"/>
<evidence type="ECO:0000259" key="2">
    <source>
        <dbReference type="PROSITE" id="PS50937"/>
    </source>
</evidence>
<dbReference type="PROSITE" id="PS50937">
    <property type="entry name" value="HTH_MERR_2"/>
    <property type="match status" value="1"/>
</dbReference>
<comment type="caution">
    <text evidence="3">The sequence shown here is derived from an EMBL/GenBank/DDBJ whole genome shotgun (WGS) entry which is preliminary data.</text>
</comment>
<evidence type="ECO:0000256" key="1">
    <source>
        <dbReference type="ARBA" id="ARBA00023125"/>
    </source>
</evidence>
<accession>A0ABV5LSW0</accession>
<dbReference type="RefSeq" id="WP_380134965.1">
    <property type="nucleotide sequence ID" value="NZ_JBHLUI010000003.1"/>
</dbReference>
<keyword evidence="1" id="KW-0238">DNA-binding</keyword>
<dbReference type="InterPro" id="IPR047057">
    <property type="entry name" value="MerR_fam"/>
</dbReference>
<feature type="domain" description="HTH merR-type" evidence="2">
    <location>
        <begin position="1"/>
        <end position="70"/>
    </location>
</feature>
<dbReference type="InterPro" id="IPR009061">
    <property type="entry name" value="DNA-bd_dom_put_sf"/>
</dbReference>
<reference evidence="3 4" key="1">
    <citation type="submission" date="2024-09" db="EMBL/GenBank/DDBJ databases">
        <authorList>
            <person name="Sun Q."/>
            <person name="Mori K."/>
        </authorList>
    </citation>
    <scope>NUCLEOTIDE SEQUENCE [LARGE SCALE GENOMIC DNA]</scope>
    <source>
        <strain evidence="3 4">TISTR 1856</strain>
    </source>
</reference>
<keyword evidence="4" id="KW-1185">Reference proteome</keyword>
<dbReference type="PANTHER" id="PTHR30204">
    <property type="entry name" value="REDOX-CYCLING DRUG-SENSING TRANSCRIPTIONAL ACTIVATOR SOXR"/>
    <property type="match status" value="1"/>
</dbReference>
<dbReference type="EMBL" id="JBHMDM010000004">
    <property type="protein sequence ID" value="MFB9377176.1"/>
    <property type="molecule type" value="Genomic_DNA"/>
</dbReference>
<sequence length="217" mass="22825">MRISELSTRSGVSTASIKFYAREGLLPAGERTGYNQTDYSEAHLRRLRLIRSLIDVGGLPVAAAARVLASIDAPDHPLEQVLSTAQSALPQPVSPPSPASVRRAEEFVAGRGWRAGPQNPGLRILAGVLDAWAAVGREDLASVLPEYARAADVIAEADLDAVSTAVEGARTGGDRAAAAQTVVVGTVLGDQLLVGLRRIAQENASARRYRPTEGNPS</sequence>